<sequence>MKDIIKEEFSNRAIIRGGQHYYNTSDALSVVKKARELGWKMIGIYAFRITDEITEPNDKESVDFAYESERVKN</sequence>
<organism evidence="1 2">
    <name type="scientific">Dehalogenimonas etheniformans</name>
    <dbReference type="NCBI Taxonomy" id="1536648"/>
    <lineage>
        <taxon>Bacteria</taxon>
        <taxon>Bacillati</taxon>
        <taxon>Chloroflexota</taxon>
        <taxon>Dehalococcoidia</taxon>
        <taxon>Dehalococcoidales</taxon>
        <taxon>Dehalococcoidaceae</taxon>
        <taxon>Dehalogenimonas</taxon>
    </lineage>
</organism>
<proteinExistence type="predicted"/>
<reference evidence="1 2" key="1">
    <citation type="journal article" date="2017" name="ISME J.">
        <title>Grape pomace compost harbors organohalide-respiring Dehalogenimonas species with novel reductive dehalogenase genes.</title>
        <authorList>
            <person name="Yang Y."/>
            <person name="Higgins S.A."/>
            <person name="Yan J."/>
            <person name="Simsir B."/>
            <person name="Chourey K."/>
            <person name="Iyer R."/>
            <person name="Hettich R.L."/>
            <person name="Baldwin B."/>
            <person name="Ogles D.M."/>
            <person name="Loffler F.E."/>
        </authorList>
    </citation>
    <scope>NUCLEOTIDE SEQUENCE [LARGE SCALE GENOMIC DNA]</scope>
    <source>
        <strain evidence="1 2">GP</strain>
    </source>
</reference>
<name>A0A2P5P850_9CHLR</name>
<evidence type="ECO:0000313" key="1">
    <source>
        <dbReference type="EMBL" id="PPD58459.1"/>
    </source>
</evidence>
<accession>A0A2P5P850</accession>
<protein>
    <submittedName>
        <fullName evidence="1">Uncharacterized protein</fullName>
    </submittedName>
</protein>
<comment type="caution">
    <text evidence="1">The sequence shown here is derived from an EMBL/GenBank/DDBJ whole genome shotgun (WGS) entry which is preliminary data.</text>
</comment>
<keyword evidence="2" id="KW-1185">Reference proteome</keyword>
<dbReference type="Proteomes" id="UP000235653">
    <property type="component" value="Unassembled WGS sequence"/>
</dbReference>
<evidence type="ECO:0000313" key="2">
    <source>
        <dbReference type="Proteomes" id="UP000235653"/>
    </source>
</evidence>
<dbReference type="AlphaFoldDB" id="A0A2P5P850"/>
<dbReference type="EMBL" id="JQAN02000007">
    <property type="protein sequence ID" value="PPD58459.1"/>
    <property type="molecule type" value="Genomic_DNA"/>
</dbReference>
<gene>
    <name evidence="1" type="ORF">JP09_004245</name>
</gene>
<dbReference type="RefSeq" id="WP_102331866.1">
    <property type="nucleotide sequence ID" value="NZ_CP058566.2"/>
</dbReference>